<reference evidence="1" key="1">
    <citation type="submission" date="2022-10" db="EMBL/GenBank/DDBJ databases">
        <title>The complete genomes of actinobacterial strains from the NBC collection.</title>
        <authorList>
            <person name="Joergensen T.S."/>
            <person name="Alvarez Arevalo M."/>
            <person name="Sterndorff E.B."/>
            <person name="Faurdal D."/>
            <person name="Vuksanovic O."/>
            <person name="Mourched A.-S."/>
            <person name="Charusanti P."/>
            <person name="Shaw S."/>
            <person name="Blin K."/>
            <person name="Weber T."/>
        </authorList>
    </citation>
    <scope>NUCLEOTIDE SEQUENCE</scope>
    <source>
        <strain evidence="1">NBC_00003</strain>
    </source>
</reference>
<dbReference type="EMBL" id="CP108318">
    <property type="protein sequence ID" value="WTW59783.1"/>
    <property type="molecule type" value="Genomic_DNA"/>
</dbReference>
<gene>
    <name evidence="1" type="ORF">OG549_03485</name>
</gene>
<evidence type="ECO:0000313" key="1">
    <source>
        <dbReference type="EMBL" id="WTW59783.1"/>
    </source>
</evidence>
<name>A0AAU2UXU6_9ACTN</name>
<protein>
    <submittedName>
        <fullName evidence="1">Helicase associated domain-containing protein</fullName>
    </submittedName>
</protein>
<proteinExistence type="predicted"/>
<accession>A0AAU2UXU6</accession>
<sequence>MPPAGSPGRWSQRSTASTLAAIFPAGRARKLGAWIGNQRSRAATLESERVEQLSATGMRWA</sequence>
<dbReference type="AlphaFoldDB" id="A0AAU2UXU6"/>
<organism evidence="1">
    <name type="scientific">Streptomyces sp. NBC_00003</name>
    <dbReference type="NCBI Taxonomy" id="2903608"/>
    <lineage>
        <taxon>Bacteria</taxon>
        <taxon>Bacillati</taxon>
        <taxon>Actinomycetota</taxon>
        <taxon>Actinomycetes</taxon>
        <taxon>Kitasatosporales</taxon>
        <taxon>Streptomycetaceae</taxon>
        <taxon>Streptomyces</taxon>
    </lineage>
</organism>